<gene>
    <name evidence="2" type="primary">LOC142182308</name>
</gene>
<reference evidence="2" key="2">
    <citation type="submission" date="2025-08" db="UniProtKB">
        <authorList>
            <consortium name="RefSeq"/>
        </authorList>
    </citation>
    <scope>IDENTIFICATION</scope>
    <source>
        <tissue evidence="2">Leaf</tissue>
    </source>
</reference>
<keyword evidence="1" id="KW-1185">Reference proteome</keyword>
<evidence type="ECO:0000313" key="2">
    <source>
        <dbReference type="RefSeq" id="XP_075112636.1"/>
    </source>
</evidence>
<evidence type="ECO:0000313" key="1">
    <source>
        <dbReference type="Proteomes" id="UP000790787"/>
    </source>
</evidence>
<reference evidence="1" key="1">
    <citation type="journal article" date="2014" name="Nat. Commun.">
        <title>The tobacco genome sequence and its comparison with those of tomato and potato.</title>
        <authorList>
            <person name="Sierro N."/>
            <person name="Battey J.N."/>
            <person name="Ouadi S."/>
            <person name="Bakaher N."/>
            <person name="Bovet L."/>
            <person name="Willig A."/>
            <person name="Goepfert S."/>
            <person name="Peitsch M.C."/>
            <person name="Ivanov N.V."/>
        </authorList>
    </citation>
    <scope>NUCLEOTIDE SEQUENCE [LARGE SCALE GENOMIC DNA]</scope>
</reference>
<organism evidence="1 2">
    <name type="scientific">Nicotiana tabacum</name>
    <name type="common">Common tobacco</name>
    <dbReference type="NCBI Taxonomy" id="4097"/>
    <lineage>
        <taxon>Eukaryota</taxon>
        <taxon>Viridiplantae</taxon>
        <taxon>Streptophyta</taxon>
        <taxon>Embryophyta</taxon>
        <taxon>Tracheophyta</taxon>
        <taxon>Spermatophyta</taxon>
        <taxon>Magnoliopsida</taxon>
        <taxon>eudicotyledons</taxon>
        <taxon>Gunneridae</taxon>
        <taxon>Pentapetalae</taxon>
        <taxon>asterids</taxon>
        <taxon>lamiids</taxon>
        <taxon>Solanales</taxon>
        <taxon>Solanaceae</taxon>
        <taxon>Nicotianoideae</taxon>
        <taxon>Nicotianeae</taxon>
        <taxon>Nicotiana</taxon>
    </lineage>
</organism>
<dbReference type="Proteomes" id="UP000790787">
    <property type="component" value="Chromosome 6"/>
</dbReference>
<proteinExistence type="predicted"/>
<name>A0AC58UT09_TOBAC</name>
<sequence length="669" mass="77287">MMFKSLYWNIRSISSSGAFDRLKQIIWLQNLPFIAISEPFHKEDYLDRLRTMMGYDNAHANINSQIWIIWNNDLNYNVVEEFDQYVTCIIEWMGTNIVVTSVYAKCDAGFSGSQFTWCNGWSPNRRVWKRLDRVLVNQYWMNNYDSTNVNHLIRTRSDHSSLLTIAKNTSQHTTKYFKFLDFWTNKNGFKGVVKQAWDIEMLIPLVQDLFGNIFDNVRDLEKKVDDLEHKIITNNTDINKFELNRINVLLIKAYKSEEYIWKQKSGIKWFVEGEVNSKFFHSMVEKRGLTAIPTMEEFKVVVFSTSPSSALGPDGNQIPKAMTHTCLILIPKVDNPLSFNELRPISLDNFSCKIISSLVNQRLSPFMNKIISPYQIGFIKRRSITESIMMTQDMVHNNTKPSTHGNVVLKVDMAKAYGRHEFFNSSRGLRQGDPLSPSLFLIRAELYSRLMDSLNNHDFIPFSIDSHGLIISHLCYADDTILFFSTEPESLKIMMEKMETYEKISGQLVNKAKSSFYVNFQDDDTRINQIKQITGYNHYHFPMQYLGCPIYIGRKKVIYFNNMVANIAKRLQGWQGKFLTYGGKDVPIKSVLEAIALHTLSVVNPPKSTKGEMASDLLKIHMMPSLLRYGKNSELKNLFSKIFSKLSIVKGSIMLQEGKLNVNLILGEE</sequence>
<dbReference type="RefSeq" id="XP_075112636.1">
    <property type="nucleotide sequence ID" value="XM_075256535.1"/>
</dbReference>
<protein>
    <submittedName>
        <fullName evidence="2">Uncharacterized protein LOC142182308</fullName>
    </submittedName>
</protein>
<accession>A0AC58UT09</accession>